<keyword evidence="8" id="KW-0902">Two-component regulatory system</keyword>
<feature type="transmembrane region" description="Helical" evidence="9">
    <location>
        <begin position="40"/>
        <end position="59"/>
    </location>
</feature>
<dbReference type="Pfam" id="PF02518">
    <property type="entry name" value="HATPase_c"/>
    <property type="match status" value="1"/>
</dbReference>
<feature type="transmembrane region" description="Helical" evidence="9">
    <location>
        <begin position="151"/>
        <end position="173"/>
    </location>
</feature>
<dbReference type="InterPro" id="IPR036890">
    <property type="entry name" value="HATPase_C_sf"/>
</dbReference>
<evidence type="ECO:0000256" key="4">
    <source>
        <dbReference type="ARBA" id="ARBA00022679"/>
    </source>
</evidence>
<dbReference type="PANTHER" id="PTHR24421:SF10">
    <property type="entry name" value="NITRATE_NITRITE SENSOR PROTEIN NARQ"/>
    <property type="match status" value="1"/>
</dbReference>
<keyword evidence="9" id="KW-0472">Membrane</keyword>
<dbReference type="EC" id="2.7.13.3" evidence="2"/>
<name>U5VVV9_9ACTN</name>
<dbReference type="InterPro" id="IPR050482">
    <property type="entry name" value="Sensor_HK_TwoCompSys"/>
</dbReference>
<feature type="transmembrane region" description="Helical" evidence="9">
    <location>
        <begin position="179"/>
        <end position="200"/>
    </location>
</feature>
<keyword evidence="4" id="KW-0808">Transferase</keyword>
<feature type="transmembrane region" description="Helical" evidence="9">
    <location>
        <begin position="243"/>
        <end position="262"/>
    </location>
</feature>
<keyword evidence="12" id="KW-1185">Reference proteome</keyword>
<comment type="catalytic activity">
    <reaction evidence="1">
        <text>ATP + protein L-histidine = ADP + protein N-phospho-L-histidine.</text>
        <dbReference type="EC" id="2.7.13.3"/>
    </reaction>
</comment>
<dbReference type="InterPro" id="IPR003594">
    <property type="entry name" value="HATPase_dom"/>
</dbReference>
<dbReference type="EMBL" id="CP006272">
    <property type="protein sequence ID" value="AGZ41098.1"/>
    <property type="molecule type" value="Genomic_DNA"/>
</dbReference>
<dbReference type="AlphaFoldDB" id="U5VVV9"/>
<accession>U5VVV9</accession>
<evidence type="ECO:0000256" key="2">
    <source>
        <dbReference type="ARBA" id="ARBA00012438"/>
    </source>
</evidence>
<dbReference type="CDD" id="cd16917">
    <property type="entry name" value="HATPase_UhpB-NarQ-NarX-like"/>
    <property type="match status" value="1"/>
</dbReference>
<evidence type="ECO:0000256" key="1">
    <source>
        <dbReference type="ARBA" id="ARBA00000085"/>
    </source>
</evidence>
<dbReference type="SMART" id="SM00387">
    <property type="entry name" value="HATPase_c"/>
    <property type="match status" value="1"/>
</dbReference>
<keyword evidence="3" id="KW-0597">Phosphoprotein</keyword>
<evidence type="ECO:0000313" key="12">
    <source>
        <dbReference type="Proteomes" id="UP000017746"/>
    </source>
</evidence>
<dbReference type="eggNOG" id="COG4585">
    <property type="taxonomic scope" value="Bacteria"/>
</dbReference>
<reference evidence="11 12" key="1">
    <citation type="journal article" date="2014" name="J. Biotechnol.">
        <title>Complete genome sequence of the actinobacterium Actinoplanes friuliensis HAG 010964, producer of the lipopeptide antibiotic friulimycin.</title>
        <authorList>
            <person name="Ruckert C."/>
            <person name="Szczepanowski R."/>
            <person name="Albersmeier A."/>
            <person name="Goesmann A."/>
            <person name="Fischer N."/>
            <person name="Steinkamper A."/>
            <person name="Puhler A."/>
            <person name="Biener R."/>
            <person name="Schwartz D."/>
            <person name="Kalinowski J."/>
        </authorList>
    </citation>
    <scope>NUCLEOTIDE SEQUENCE [LARGE SCALE GENOMIC DNA]</scope>
    <source>
        <strain evidence="11 12">DSM 7358</strain>
    </source>
</reference>
<dbReference type="Pfam" id="PF07730">
    <property type="entry name" value="HisKA_3"/>
    <property type="match status" value="1"/>
</dbReference>
<keyword evidence="6 11" id="KW-0418">Kinase</keyword>
<keyword evidence="9" id="KW-0812">Transmembrane</keyword>
<dbReference type="STRING" id="1246995.AFR_14060"/>
<dbReference type="KEGG" id="afs:AFR_14060"/>
<feature type="transmembrane region" description="Helical" evidence="9">
    <location>
        <begin position="96"/>
        <end position="115"/>
    </location>
</feature>
<dbReference type="SUPFAM" id="SSF55874">
    <property type="entry name" value="ATPase domain of HSP90 chaperone/DNA topoisomerase II/histidine kinase"/>
    <property type="match status" value="1"/>
</dbReference>
<feature type="transmembrane region" description="Helical" evidence="9">
    <location>
        <begin position="71"/>
        <end position="89"/>
    </location>
</feature>
<evidence type="ECO:0000256" key="3">
    <source>
        <dbReference type="ARBA" id="ARBA00022553"/>
    </source>
</evidence>
<evidence type="ECO:0000259" key="10">
    <source>
        <dbReference type="SMART" id="SM00387"/>
    </source>
</evidence>
<dbReference type="GO" id="GO:0005524">
    <property type="term" value="F:ATP binding"/>
    <property type="evidence" value="ECO:0007669"/>
    <property type="project" value="UniProtKB-KW"/>
</dbReference>
<evidence type="ECO:0000256" key="5">
    <source>
        <dbReference type="ARBA" id="ARBA00022741"/>
    </source>
</evidence>
<feature type="transmembrane region" description="Helical" evidence="9">
    <location>
        <begin position="207"/>
        <end position="231"/>
    </location>
</feature>
<dbReference type="GO" id="GO:0016020">
    <property type="term" value="C:membrane"/>
    <property type="evidence" value="ECO:0007669"/>
    <property type="project" value="InterPro"/>
</dbReference>
<sequence length="607" mass="63850">MTQLEWSGWLPLGAGSVVLGGAVLFLFLRRRRAPESAVPVRLLGLLLAAAVSALLAVVVRLTTGPGGVPDRLWALSLVVLLPLAVVLYPDDRPPPGLGWTATAVVGLSGGMALLYPGTFAGSGLSEIVAYLLVLAAQWWRYEHTSSTGRRALQWLALGSVPGPLLAAIASFVIPYEPLGVLGLVVWIVFVACFCVGLVAPELRDVRAIMLSVIVHSITVLLVMSVFATVIALADTIAGDPVSLAPGALGLIAAACAIGYAPFARLFRQVIELLLFGARSDPIAAASRIGERLGHDPVPALRSLRESLTLPYAALLDESGEPVAVSGQEPESVVRCSLIAGTDTLGHLVVGLRPGQVSLLRGDEQVVAVLAPALTQLMQARKLRGELQASRAAVVSAIEEERRRLRRDLHDGTGPRLTGIAYAADAARNILGRDPDRAAQLLAGVRAEAGEAIVEVRRLVEGLRPPSLDQVGLEQSVRQHAQHLLHSDGRPMAVEVRVPAELPALTAAVEVTAYRIVVEALTNASRHSHGHQATVTLSADEPALVVEIHDDGPGDDAWDPGDGMTSMRERAEMLGGTLTAGPDTTGGRVIARLPLIPSPQMGDAPHTA</sequence>
<evidence type="ECO:0000313" key="11">
    <source>
        <dbReference type="EMBL" id="AGZ41098.1"/>
    </source>
</evidence>
<dbReference type="InterPro" id="IPR011712">
    <property type="entry name" value="Sig_transdc_His_kin_sub3_dim/P"/>
</dbReference>
<dbReference type="GO" id="GO:0046983">
    <property type="term" value="F:protein dimerization activity"/>
    <property type="evidence" value="ECO:0007669"/>
    <property type="project" value="InterPro"/>
</dbReference>
<dbReference type="Proteomes" id="UP000017746">
    <property type="component" value="Chromosome"/>
</dbReference>
<evidence type="ECO:0000256" key="9">
    <source>
        <dbReference type="SAM" id="Phobius"/>
    </source>
</evidence>
<keyword evidence="5" id="KW-0547">Nucleotide-binding</keyword>
<keyword evidence="7" id="KW-0067">ATP-binding</keyword>
<keyword evidence="9" id="KW-1133">Transmembrane helix</keyword>
<dbReference type="GO" id="GO:0000155">
    <property type="term" value="F:phosphorelay sensor kinase activity"/>
    <property type="evidence" value="ECO:0007669"/>
    <property type="project" value="InterPro"/>
</dbReference>
<dbReference type="RefSeq" id="WP_023361157.1">
    <property type="nucleotide sequence ID" value="NC_022657.1"/>
</dbReference>
<evidence type="ECO:0000256" key="6">
    <source>
        <dbReference type="ARBA" id="ARBA00022777"/>
    </source>
</evidence>
<dbReference type="HOGENOM" id="CLU_021898_1_1_11"/>
<protein>
    <recommendedName>
        <fullName evidence="2">histidine kinase</fullName>
        <ecNumber evidence="2">2.7.13.3</ecNumber>
    </recommendedName>
</protein>
<dbReference type="PANTHER" id="PTHR24421">
    <property type="entry name" value="NITRATE/NITRITE SENSOR PROTEIN NARX-RELATED"/>
    <property type="match status" value="1"/>
</dbReference>
<evidence type="ECO:0000256" key="8">
    <source>
        <dbReference type="ARBA" id="ARBA00023012"/>
    </source>
</evidence>
<feature type="domain" description="Histidine kinase/HSP90-like ATPase" evidence="10">
    <location>
        <begin position="507"/>
        <end position="596"/>
    </location>
</feature>
<dbReference type="Gene3D" id="3.30.565.10">
    <property type="entry name" value="Histidine kinase-like ATPase, C-terminal domain"/>
    <property type="match status" value="1"/>
</dbReference>
<proteinExistence type="predicted"/>
<gene>
    <name evidence="11" type="ORF">AFR_14060</name>
</gene>
<dbReference type="PATRIC" id="fig|1246995.3.peg.2852"/>
<feature type="transmembrane region" description="Helical" evidence="9">
    <location>
        <begin position="6"/>
        <end position="28"/>
    </location>
</feature>
<evidence type="ECO:0000256" key="7">
    <source>
        <dbReference type="ARBA" id="ARBA00022840"/>
    </source>
</evidence>
<dbReference type="OrthoDB" id="227596at2"/>
<dbReference type="Gene3D" id="1.20.5.1930">
    <property type="match status" value="1"/>
</dbReference>
<feature type="transmembrane region" description="Helical" evidence="9">
    <location>
        <begin position="121"/>
        <end position="139"/>
    </location>
</feature>
<organism evidence="11 12">
    <name type="scientific">Actinoplanes friuliensis DSM 7358</name>
    <dbReference type="NCBI Taxonomy" id="1246995"/>
    <lineage>
        <taxon>Bacteria</taxon>
        <taxon>Bacillati</taxon>
        <taxon>Actinomycetota</taxon>
        <taxon>Actinomycetes</taxon>
        <taxon>Micromonosporales</taxon>
        <taxon>Micromonosporaceae</taxon>
        <taxon>Actinoplanes</taxon>
    </lineage>
</organism>